<dbReference type="InterPro" id="IPR013785">
    <property type="entry name" value="Aldolase_TIM"/>
</dbReference>
<dbReference type="PANTHER" id="PTHR11627">
    <property type="entry name" value="FRUCTOSE-BISPHOSPHATE ALDOLASE"/>
    <property type="match status" value="1"/>
</dbReference>
<keyword evidence="5" id="KW-0456">Lyase</keyword>
<dbReference type="Gene3D" id="3.20.20.70">
    <property type="entry name" value="Aldolase class I"/>
    <property type="match status" value="1"/>
</dbReference>
<dbReference type="Pfam" id="PF00274">
    <property type="entry name" value="Glycolytic"/>
    <property type="match status" value="1"/>
</dbReference>
<reference evidence="7 8" key="1">
    <citation type="submission" date="2023-06" db="EMBL/GenBank/DDBJ databases">
        <title>The Gram-positive Non-spore-bearing Anaerobic Bacilli of Human Feces.</title>
        <authorList>
            <person name="Eggerth A.H."/>
        </authorList>
    </citation>
    <scope>NUCLEOTIDE SEQUENCE [LARGE SCALE GENOMIC DNA]</scope>
    <source>
        <strain evidence="7 8">CBA3108</strain>
    </source>
</reference>
<evidence type="ECO:0000256" key="3">
    <source>
        <dbReference type="ARBA" id="ARBA00013068"/>
    </source>
</evidence>
<name>A0ABY7QXA3_9ACTN</name>
<dbReference type="EMBL" id="CP115668">
    <property type="protein sequence ID" value="WCC79675.1"/>
    <property type="molecule type" value="Genomic_DNA"/>
</dbReference>
<organism evidence="7 8">
    <name type="scientific">Cutibacterium equinum</name>
    <dbReference type="NCBI Taxonomy" id="3016342"/>
    <lineage>
        <taxon>Bacteria</taxon>
        <taxon>Bacillati</taxon>
        <taxon>Actinomycetota</taxon>
        <taxon>Actinomycetes</taxon>
        <taxon>Propionibacteriales</taxon>
        <taxon>Propionibacteriaceae</taxon>
        <taxon>Cutibacterium</taxon>
    </lineage>
</organism>
<evidence type="ECO:0000256" key="6">
    <source>
        <dbReference type="ARBA" id="ARBA00029799"/>
    </source>
</evidence>
<keyword evidence="4" id="KW-0324">Glycolysis</keyword>
<comment type="similarity">
    <text evidence="2">Belongs to the class I fructose-bisphosphate aldolase family.</text>
</comment>
<dbReference type="RefSeq" id="WP_271417865.1">
    <property type="nucleotide sequence ID" value="NZ_CP115668.1"/>
</dbReference>
<accession>A0ABY7QXA3</accession>
<evidence type="ECO:0000313" key="8">
    <source>
        <dbReference type="Proteomes" id="UP001212097"/>
    </source>
</evidence>
<dbReference type="SUPFAM" id="SSF51569">
    <property type="entry name" value="Aldolase"/>
    <property type="match status" value="1"/>
</dbReference>
<proteinExistence type="inferred from homology"/>
<protein>
    <recommendedName>
        <fullName evidence="3">fructose-bisphosphate aldolase</fullName>
        <ecNumber evidence="3">4.1.2.13</ecNumber>
    </recommendedName>
    <alternativeName>
        <fullName evidence="6">Fructose-bisphosphate aldolase class I</fullName>
    </alternativeName>
</protein>
<evidence type="ECO:0000313" key="7">
    <source>
        <dbReference type="EMBL" id="WCC79675.1"/>
    </source>
</evidence>
<dbReference type="InterPro" id="IPR000741">
    <property type="entry name" value="FBA_I"/>
</dbReference>
<sequence length="314" mass="34739">MDGVIEIEGDVAMTATDARARQTERMGTTPGFVAALDQSGGSTPKALKAYGIEPEVYGDDKDKMFDLVHQMRTRIITSPSFTSDHILAAILFEMTMDREIEGIPTADFLWQEKGIVPFLKIDKGLADEESHVRVMKPIPGLDELLHRAVEDKHIFGTKERSVILDDDQDGIKKIVDQQFELGEQVRAAGLVPILEPEVDIHAPNKQKAEERLHGLIREHIDALPLDARIMLKLTIPTTDDLYADFIADPKVLRVVALSGGYSREEANEKLARNHGLIASFSRALAEGLSHGQSQEEFDETLRASIDSIYAASVS</sequence>
<evidence type="ECO:0000256" key="4">
    <source>
        <dbReference type="ARBA" id="ARBA00023152"/>
    </source>
</evidence>
<keyword evidence="8" id="KW-1185">Reference proteome</keyword>
<dbReference type="EC" id="4.1.2.13" evidence="3"/>
<dbReference type="Proteomes" id="UP001212097">
    <property type="component" value="Chromosome"/>
</dbReference>
<evidence type="ECO:0000256" key="5">
    <source>
        <dbReference type="ARBA" id="ARBA00023239"/>
    </source>
</evidence>
<comment type="pathway">
    <text evidence="1">Carbohydrate degradation; glycolysis; D-glyceraldehyde 3-phosphate and glycerone phosphate from D-glucose: step 4/4.</text>
</comment>
<gene>
    <name evidence="7" type="ORF">O6R08_09290</name>
</gene>
<evidence type="ECO:0000256" key="1">
    <source>
        <dbReference type="ARBA" id="ARBA00004714"/>
    </source>
</evidence>
<dbReference type="NCBIfam" id="NF003784">
    <property type="entry name" value="PRK05377.1"/>
    <property type="match status" value="1"/>
</dbReference>
<evidence type="ECO:0000256" key="2">
    <source>
        <dbReference type="ARBA" id="ARBA00010387"/>
    </source>
</evidence>